<evidence type="ECO:0000259" key="2">
    <source>
        <dbReference type="Pfam" id="PF18962"/>
    </source>
</evidence>
<dbReference type="SUPFAM" id="SSF51445">
    <property type="entry name" value="(Trans)glycosidases"/>
    <property type="match status" value="1"/>
</dbReference>
<dbReference type="InterPro" id="IPR058589">
    <property type="entry name" value="Mef1"/>
</dbReference>
<evidence type="ECO:0000313" key="5">
    <source>
        <dbReference type="Proteomes" id="UP001176806"/>
    </source>
</evidence>
<keyword evidence="5" id="KW-1185">Reference proteome</keyword>
<comment type="caution">
    <text evidence="4">The sequence shown here is derived from an EMBL/GenBank/DDBJ whole genome shotgun (WGS) entry which is preliminary data.</text>
</comment>
<gene>
    <name evidence="4" type="ORF">Q4Q40_06410</name>
</gene>
<proteinExistence type="predicted"/>
<dbReference type="NCBIfam" id="TIGR04183">
    <property type="entry name" value="Por_Secre_tail"/>
    <property type="match status" value="1"/>
</dbReference>
<reference evidence="4" key="1">
    <citation type="submission" date="2023-07" db="EMBL/GenBank/DDBJ databases">
        <title>Two novel species in the genus Flavivirga.</title>
        <authorList>
            <person name="Kwon K."/>
        </authorList>
    </citation>
    <scope>NUCLEOTIDE SEQUENCE</scope>
    <source>
        <strain evidence="4">KACC 14158</strain>
    </source>
</reference>
<evidence type="ECO:0000313" key="4">
    <source>
        <dbReference type="EMBL" id="MDO5973812.1"/>
    </source>
</evidence>
<feature type="domain" description="Secretion system C-terminal sorting" evidence="2">
    <location>
        <begin position="773"/>
        <end position="831"/>
    </location>
</feature>
<dbReference type="EMBL" id="JAUOEL010000002">
    <property type="protein sequence ID" value="MDO5973812.1"/>
    <property type="molecule type" value="Genomic_DNA"/>
</dbReference>
<evidence type="ECO:0000256" key="1">
    <source>
        <dbReference type="ARBA" id="ARBA00022729"/>
    </source>
</evidence>
<sequence>MLKLKIAFLFLPLFFFVNKIQAQYLWYETGTENILFTGESSGSLNKNKVNPDINGVNTNIKSSKFVRNASISKGFTYFKLYQPIETATTYTVSLKGYIDVTTSNLPSSPKRLRVYLKNTITGDLKYKQINFTKGQEWEDFSFVFNPSDFTSSGLGSGGYNQMYIGYGNGISSNSKTSYYIDQIYGTTKQTPINAIAESLQGSWGGRLYVRGGEDLDDYVDNKGYDYVAGAQEIVSNYPTMGHVITNATNNANAQLWTLRTNPNVDAVMGAANSIIDEEFVPSLANEQIIIDVITEFKNANKKVILYLNGQSPGNRATAAGAVAWNNYVDTYFSGDGHAAWMDLCEGYIKRFKELGVDGYWLDSFGTYNVNKSLGANDVPSTDAEKNEFVQMIRNVDPSIAITTNFEKDFFEDGNGNRIEVDTDGVEDNDESDYRIIKMTATDPWSDFTAGHITPLAQGAPPNSWAYEEFTVTDIEASPIASYDDTKQTVKHLFLPIRERWSSEKTDLMFDGEQAYRFAKRITDAGGSVTFSNTTDDGTITPDEIAVLNYVDQQFAANAAATPYVRPLGAFLVGEAQTYPWYENEDETITDYIAVESSSDGTTTEDFSNPFKTGINTSDTVTKFVRDGGTTARIYFDLPNPITDLSSLKISLDAFINHGNPTAKDFKIRVFLLNTTLNTRIYKQISLSAAKTWENLEFDFSAHGTYPDGYDQMAIGFANGDASGTTKIYYVDNVKGSINQFLIATTAKKESIKSTNLISIGESQIEQNDSPLKIYPNPVTNSFEMSKEFKSVSIYTITGKKILEFSGDQSSFDVSNLSAGFYVLKANDSKGNPHILKFIKK</sequence>
<dbReference type="RefSeq" id="WP_303300958.1">
    <property type="nucleotide sequence ID" value="NZ_BAABDA010000051.1"/>
</dbReference>
<accession>A0ABT8WLI7</accession>
<organism evidence="4 5">
    <name type="scientific">Flavivirga jejuensis</name>
    <dbReference type="NCBI Taxonomy" id="870487"/>
    <lineage>
        <taxon>Bacteria</taxon>
        <taxon>Pseudomonadati</taxon>
        <taxon>Bacteroidota</taxon>
        <taxon>Flavobacteriia</taxon>
        <taxon>Flavobacteriales</taxon>
        <taxon>Flavobacteriaceae</taxon>
        <taxon>Flavivirga</taxon>
    </lineage>
</organism>
<dbReference type="InterPro" id="IPR017853">
    <property type="entry name" value="GH"/>
</dbReference>
<keyword evidence="1" id="KW-0732">Signal</keyword>
<dbReference type="Pfam" id="PF18962">
    <property type="entry name" value="Por_Secre_tail"/>
    <property type="match status" value="1"/>
</dbReference>
<evidence type="ECO:0000259" key="3">
    <source>
        <dbReference type="Pfam" id="PF26376"/>
    </source>
</evidence>
<dbReference type="Pfam" id="PF26376">
    <property type="entry name" value="Mef1"/>
    <property type="match status" value="1"/>
</dbReference>
<protein>
    <submittedName>
        <fullName evidence="4">T9SS type A sorting domain-containing protein</fullName>
    </submittedName>
</protein>
<feature type="domain" description="Endo-alpha(1,4)-fucoidanase Mef1" evidence="3">
    <location>
        <begin position="196"/>
        <end position="574"/>
    </location>
</feature>
<dbReference type="Proteomes" id="UP001176806">
    <property type="component" value="Unassembled WGS sequence"/>
</dbReference>
<name>A0ABT8WLI7_9FLAO</name>
<dbReference type="InterPro" id="IPR026444">
    <property type="entry name" value="Secre_tail"/>
</dbReference>